<reference evidence="2" key="1">
    <citation type="journal article" date="2021" name="Mol. Plant Microbe Interact.">
        <title>Complete Genome Sequence of the Plant-Pathogenic Fungus Colletotrichum lupini.</title>
        <authorList>
            <person name="Baroncelli R."/>
            <person name="Pensec F."/>
            <person name="Da Lio D."/>
            <person name="Boufleur T."/>
            <person name="Vicente I."/>
            <person name="Sarrocco S."/>
            <person name="Picot A."/>
            <person name="Baraldi E."/>
            <person name="Sukno S."/>
            <person name="Thon M."/>
            <person name="Le Floch G."/>
        </authorList>
    </citation>
    <scope>NUCLEOTIDE SEQUENCE</scope>
    <source>
        <strain evidence="2">IMI 504893</strain>
    </source>
</reference>
<keyword evidence="1" id="KW-0812">Transmembrane</keyword>
<organism evidence="2 3">
    <name type="scientific">Colletotrichum lupini</name>
    <dbReference type="NCBI Taxonomy" id="145971"/>
    <lineage>
        <taxon>Eukaryota</taxon>
        <taxon>Fungi</taxon>
        <taxon>Dikarya</taxon>
        <taxon>Ascomycota</taxon>
        <taxon>Pezizomycotina</taxon>
        <taxon>Sordariomycetes</taxon>
        <taxon>Hypocreomycetidae</taxon>
        <taxon>Glomerellales</taxon>
        <taxon>Glomerellaceae</taxon>
        <taxon>Colletotrichum</taxon>
        <taxon>Colletotrichum acutatum species complex</taxon>
    </lineage>
</organism>
<evidence type="ECO:0000313" key="2">
    <source>
        <dbReference type="EMBL" id="UQC90109.1"/>
    </source>
</evidence>
<feature type="transmembrane region" description="Helical" evidence="1">
    <location>
        <begin position="151"/>
        <end position="169"/>
    </location>
</feature>
<feature type="transmembrane region" description="Helical" evidence="1">
    <location>
        <begin position="59"/>
        <end position="83"/>
    </location>
</feature>
<feature type="transmembrane region" description="Helical" evidence="1">
    <location>
        <begin position="95"/>
        <end position="114"/>
    </location>
</feature>
<keyword evidence="3" id="KW-1185">Reference proteome</keyword>
<dbReference type="RefSeq" id="XP_049151710.1">
    <property type="nucleotide sequence ID" value="XM_049294564.1"/>
</dbReference>
<keyword evidence="1" id="KW-1133">Transmembrane helix</keyword>
<dbReference type="Proteomes" id="UP000830671">
    <property type="component" value="Chromosome 8"/>
</dbReference>
<proteinExistence type="predicted"/>
<evidence type="ECO:0000256" key="1">
    <source>
        <dbReference type="SAM" id="Phobius"/>
    </source>
</evidence>
<sequence>MASGQFFDPLVALRVAPLVSSTCTLLFAWDQHFFLSLFNDTSELRKKSAPMLKPYFNTFFSRGVFFVLGFIAVSTSTGISNLYSQPAALKSQGTYWWYAAGAALSAGHLLYVPAVAPHVKALAEAEDDDDVNGILDEWLKANWLRMVTVDLGAWLAFGVGALSTLRVWAKLEI</sequence>
<name>A0A9Q8T6G0_9PEZI</name>
<dbReference type="EMBL" id="CP019480">
    <property type="protein sequence ID" value="UQC90109.1"/>
    <property type="molecule type" value="Genomic_DNA"/>
</dbReference>
<dbReference type="KEGG" id="clup:CLUP02_15640"/>
<protein>
    <submittedName>
        <fullName evidence="2">Uncharacterized protein</fullName>
    </submittedName>
</protein>
<gene>
    <name evidence="2" type="ORF">CLUP02_15640</name>
</gene>
<evidence type="ECO:0000313" key="3">
    <source>
        <dbReference type="Proteomes" id="UP000830671"/>
    </source>
</evidence>
<dbReference type="GeneID" id="73349574"/>
<keyword evidence="1" id="KW-0472">Membrane</keyword>
<dbReference type="AlphaFoldDB" id="A0A9Q8T6G0"/>
<accession>A0A9Q8T6G0</accession>